<name>A0ABD3V6P1_SINWO</name>
<evidence type="ECO:0000313" key="10">
    <source>
        <dbReference type="EMBL" id="KAL3856225.1"/>
    </source>
</evidence>
<organism evidence="10 11">
    <name type="scientific">Sinanodonta woodiana</name>
    <name type="common">Chinese pond mussel</name>
    <name type="synonym">Anodonta woodiana</name>
    <dbReference type="NCBI Taxonomy" id="1069815"/>
    <lineage>
        <taxon>Eukaryota</taxon>
        <taxon>Metazoa</taxon>
        <taxon>Spiralia</taxon>
        <taxon>Lophotrochozoa</taxon>
        <taxon>Mollusca</taxon>
        <taxon>Bivalvia</taxon>
        <taxon>Autobranchia</taxon>
        <taxon>Heteroconchia</taxon>
        <taxon>Palaeoheterodonta</taxon>
        <taxon>Unionida</taxon>
        <taxon>Unionoidea</taxon>
        <taxon>Unionidae</taxon>
        <taxon>Unioninae</taxon>
        <taxon>Sinanodonta</taxon>
    </lineage>
</organism>
<keyword evidence="2 7" id="KW-0812">Transmembrane</keyword>
<feature type="compositionally biased region" description="Polar residues" evidence="8">
    <location>
        <begin position="501"/>
        <end position="520"/>
    </location>
</feature>
<evidence type="ECO:0000256" key="2">
    <source>
        <dbReference type="ARBA" id="ARBA00022692"/>
    </source>
</evidence>
<protein>
    <recommendedName>
        <fullName evidence="7">Palmitoyltransferase</fullName>
        <ecNumber evidence="7">2.3.1.225</ecNumber>
    </recommendedName>
</protein>
<proteinExistence type="inferred from homology"/>
<dbReference type="EC" id="2.3.1.225" evidence="7"/>
<feature type="transmembrane region" description="Helical" evidence="7">
    <location>
        <begin position="41"/>
        <end position="63"/>
    </location>
</feature>
<keyword evidence="3 7" id="KW-1133">Transmembrane helix</keyword>
<feature type="region of interest" description="Disordered" evidence="8">
    <location>
        <begin position="550"/>
        <end position="585"/>
    </location>
</feature>
<feature type="domain" description="Palmitoyltransferase DHHC" evidence="9">
    <location>
        <begin position="98"/>
        <end position="218"/>
    </location>
</feature>
<feature type="compositionally biased region" description="Polar residues" evidence="8">
    <location>
        <begin position="396"/>
        <end position="416"/>
    </location>
</feature>
<evidence type="ECO:0000256" key="1">
    <source>
        <dbReference type="ARBA" id="ARBA00004141"/>
    </source>
</evidence>
<evidence type="ECO:0000313" key="11">
    <source>
        <dbReference type="Proteomes" id="UP001634394"/>
    </source>
</evidence>
<evidence type="ECO:0000256" key="7">
    <source>
        <dbReference type="RuleBase" id="RU079119"/>
    </source>
</evidence>
<dbReference type="Proteomes" id="UP001634394">
    <property type="component" value="Unassembled WGS sequence"/>
</dbReference>
<accession>A0ABD3V6P1</accession>
<feature type="compositionally biased region" description="Basic and acidic residues" evidence="8">
    <location>
        <begin position="559"/>
        <end position="577"/>
    </location>
</feature>
<feature type="transmembrane region" description="Helical" evidence="7">
    <location>
        <begin position="180"/>
        <end position="208"/>
    </location>
</feature>
<dbReference type="EMBL" id="JBJQND010000013">
    <property type="protein sequence ID" value="KAL3856225.1"/>
    <property type="molecule type" value="Genomic_DNA"/>
</dbReference>
<keyword evidence="4 7" id="KW-0472">Membrane</keyword>
<dbReference type="GO" id="GO:0016020">
    <property type="term" value="C:membrane"/>
    <property type="evidence" value="ECO:0007669"/>
    <property type="project" value="UniProtKB-SubCell"/>
</dbReference>
<dbReference type="InterPro" id="IPR001594">
    <property type="entry name" value="Palmitoyltrfase_DHHC"/>
</dbReference>
<keyword evidence="11" id="KW-1185">Reference proteome</keyword>
<comment type="similarity">
    <text evidence="5">Belongs to the DHHC palmitoyltransferase family. ERF2/ZDHHC9 subfamily.</text>
</comment>
<dbReference type="Pfam" id="PF01529">
    <property type="entry name" value="DHHC"/>
    <property type="match status" value="1"/>
</dbReference>
<reference evidence="10 11" key="1">
    <citation type="submission" date="2024-11" db="EMBL/GenBank/DDBJ databases">
        <title>Chromosome-level genome assembly of the freshwater bivalve Anodonta woodiana.</title>
        <authorList>
            <person name="Chen X."/>
        </authorList>
    </citation>
    <scope>NUCLEOTIDE SEQUENCE [LARGE SCALE GENOMIC DNA]</scope>
    <source>
        <strain evidence="10">MN2024</strain>
        <tissue evidence="10">Gills</tissue>
    </source>
</reference>
<sequence length="585" mass="65964">MGRCECSTRIIPATCAWTLLLGTTAAFYVFVCPYLTIKYSISIPICEGLLTIFVIANFGLATFMDPGAYPKAHEDEVRDDDFRAPLYRNVEIKGITVRMKWCTTCQFYRPPRCSHCSVCNTCIETFDHHCPWVNNCIGRRNYRFFFLFLLSLTIHKVCIFAFSLVHVLDLKENLAQRGNIASIVIMCIIGLLFLPVSGLTIFHIYLVVRGRTTNEQVTGKFKGGHNPFTRSCSANCKYILCGPQWPRLKAYVPKTRTLQIDSSKVTYIAADKDVKIYTDSSSNGIRKNTAVISKNARDQMRLSLVDDIDDEGDDDSRHSQSLDCEPSPPMQTKSGSYTNLFDTSQPTPVGASLHANQSRGSPRASRPRNLYNRSPSAGRRQQEKQQLEGQPPLATPENSSPTDTEVNSPSRFNINSPGRDRAQLGYSKTPPSYGASPPYRPNEYIPRHGANPARRTNENNHGFSSNHQDRYRDSNFSDVNRSVAHSKPPVHGSRGGRANDYHNSTSRVTSTHQQTSQTLPAQRRQYYEAGNAENNVDHRRPISFVKALEMSEALSTVETDQRDQERRKRGEEKKKSVYDTYEISV</sequence>
<keyword evidence="7" id="KW-0012">Acyltransferase</keyword>
<dbReference type="PANTHER" id="PTHR12349">
    <property type="entry name" value="ANKYRIN REPEAT AND LEM DOMAIN-CONTAINING PROTEIN 2"/>
    <property type="match status" value="1"/>
</dbReference>
<gene>
    <name evidence="10" type="ORF">ACJMK2_011002</name>
</gene>
<evidence type="ECO:0000256" key="5">
    <source>
        <dbReference type="ARBA" id="ARBA00023463"/>
    </source>
</evidence>
<comment type="catalytic activity">
    <reaction evidence="6">
        <text>L-cysteinyl-[protein] + hexadecanoyl-CoA = S-hexadecanoyl-L-cysteinyl-[protein] + CoA</text>
        <dbReference type="Rhea" id="RHEA:36683"/>
        <dbReference type="Rhea" id="RHEA-COMP:10131"/>
        <dbReference type="Rhea" id="RHEA-COMP:11032"/>
        <dbReference type="ChEBI" id="CHEBI:29950"/>
        <dbReference type="ChEBI" id="CHEBI:57287"/>
        <dbReference type="ChEBI" id="CHEBI:57379"/>
        <dbReference type="ChEBI" id="CHEBI:74151"/>
        <dbReference type="EC" id="2.3.1.225"/>
    </reaction>
    <physiologicalReaction direction="left-to-right" evidence="6">
        <dbReference type="Rhea" id="RHEA:36684"/>
    </physiologicalReaction>
</comment>
<dbReference type="PANTHER" id="PTHR12349:SF2">
    <property type="entry name" value="PALMITOYLTRANSFERASE ZDHHC8"/>
    <property type="match status" value="1"/>
</dbReference>
<dbReference type="GO" id="GO:0019706">
    <property type="term" value="F:protein-cysteine S-palmitoyltransferase activity"/>
    <property type="evidence" value="ECO:0007669"/>
    <property type="project" value="UniProtKB-EC"/>
</dbReference>
<feature type="compositionally biased region" description="Polar residues" evidence="8">
    <location>
        <begin position="330"/>
        <end position="347"/>
    </location>
</feature>
<comment type="domain">
    <text evidence="7">The DHHC domain is required for palmitoyltransferase activity.</text>
</comment>
<feature type="transmembrane region" description="Helical" evidence="7">
    <location>
        <begin position="144"/>
        <end position="168"/>
    </location>
</feature>
<evidence type="ECO:0000256" key="8">
    <source>
        <dbReference type="SAM" id="MobiDB-lite"/>
    </source>
</evidence>
<evidence type="ECO:0000259" key="9">
    <source>
        <dbReference type="Pfam" id="PF01529"/>
    </source>
</evidence>
<evidence type="ECO:0000256" key="3">
    <source>
        <dbReference type="ARBA" id="ARBA00022989"/>
    </source>
</evidence>
<dbReference type="PROSITE" id="PS50216">
    <property type="entry name" value="DHHC"/>
    <property type="match status" value="1"/>
</dbReference>
<evidence type="ECO:0000256" key="4">
    <source>
        <dbReference type="ARBA" id="ARBA00023136"/>
    </source>
</evidence>
<evidence type="ECO:0000256" key="6">
    <source>
        <dbReference type="ARBA" id="ARBA00047790"/>
    </source>
</evidence>
<feature type="region of interest" description="Disordered" evidence="8">
    <location>
        <begin position="307"/>
        <end position="521"/>
    </location>
</feature>
<comment type="caution">
    <text evidence="10">The sequence shown here is derived from an EMBL/GenBank/DDBJ whole genome shotgun (WGS) entry which is preliminary data.</text>
</comment>
<keyword evidence="7" id="KW-0808">Transferase</keyword>
<comment type="subcellular location">
    <subcellularLocation>
        <location evidence="1">Membrane</location>
        <topology evidence="1">Multi-pass membrane protein</topology>
    </subcellularLocation>
</comment>
<dbReference type="AlphaFoldDB" id="A0ABD3V6P1"/>